<feature type="compositionally biased region" description="Low complexity" evidence="1">
    <location>
        <begin position="461"/>
        <end position="478"/>
    </location>
</feature>
<name>A0A2A2K1U0_9BILA</name>
<dbReference type="SUPFAM" id="SSF48371">
    <property type="entry name" value="ARM repeat"/>
    <property type="match status" value="1"/>
</dbReference>
<organism evidence="4 5">
    <name type="scientific">Diploscapter pachys</name>
    <dbReference type="NCBI Taxonomy" id="2018661"/>
    <lineage>
        <taxon>Eukaryota</taxon>
        <taxon>Metazoa</taxon>
        <taxon>Ecdysozoa</taxon>
        <taxon>Nematoda</taxon>
        <taxon>Chromadorea</taxon>
        <taxon>Rhabditida</taxon>
        <taxon>Rhabditina</taxon>
        <taxon>Rhabditomorpha</taxon>
        <taxon>Rhabditoidea</taxon>
        <taxon>Rhabditidae</taxon>
        <taxon>Diploscapter</taxon>
    </lineage>
</organism>
<sequence>MEYIEDWVERALSCFTRERDKQTQPGSANSNEHDPDFIFKIDDEKLKEQFERLVILHPENVHKYIEFLKNLSSVYPKEIDSNHLTQLRELVIALRTQSHSFLDSFLAEDGLSLLLCLLSSSYRTSFALTDPFVLFFLYAFRALLNSPNGRAAVLADGNALVNICRAIDSNDSKCKIAAVEILSGLCFVPEEGHQHVLKAVTEASPLIGERTRFQHLAQDLHAMSVNLKLLPKHSNSFSSPTERETDRVRTAILGLFNALLRTGPAETCIIFRSHLRFELLMLGVAVANEHIREGNVSPQLEDHLDLFDMMRKEDEITLQGLTPADSGSSSPIHFETAVGMAEALNTRLQNSMAMPHFVSLLQHLFIVPCDERHVPLWRLFDLIVQHLTLQTTVNGMTDVHRPIVNEIDMNEILARLQTHLEYEEVKKSLDAAEEELEKERTRVVELENRLADALDGRGSDSGRSSISSDRSSSPAISTVSASILPPVCPPIAPAPPPPPAIATLGRKPENKEAVRKVPQPKGPLKTLNWTKIPMDKVKGTVWDGIEDEKLYKQLDLSEIEQVFAASSSHSDEAESVLGTISRRNKETSVTVIDPRRFQNCTIMLSKLKMSHREIYHALISMDEKGKIPKDMIEQMLKFLPTTEEIALINDAVMKNGGSPACLALADRYLFEVAHIPRFEQRLRCLHLIRTFRDRVDALIPHIQAVTKASSAVSSNKRLRQYLALVLAIGNYLNYGKRNGNAYGFDVQSLNRLVDVKQSQKSDRNLLHYVIQLIEKKWPDLTKLKRDLASVFDAARFNRAEVLTEMRSLEQAIQIVRNELEKKEIPQEASLTDESRREKEKDRLSTVAKHFVSTATVDYGNLEKLMAEMNTKYCECTRQLCVDATSPPEELFVPLSKFLTSFSEYHQQLWVENEAEEQVKRQTIARTYFAKKNRRRDKERDFEQLISALQSGDIFKEELCRLRTSFRVPKKA</sequence>
<dbReference type="InterPro" id="IPR010473">
    <property type="entry name" value="GTPase-bd"/>
</dbReference>
<evidence type="ECO:0000313" key="5">
    <source>
        <dbReference type="Proteomes" id="UP000218231"/>
    </source>
</evidence>
<dbReference type="Gene3D" id="1.25.10.10">
    <property type="entry name" value="Leucine-rich Repeat Variant"/>
    <property type="match status" value="1"/>
</dbReference>
<evidence type="ECO:0000313" key="4">
    <source>
        <dbReference type="EMBL" id="PAV67891.1"/>
    </source>
</evidence>
<dbReference type="SMART" id="SM01139">
    <property type="entry name" value="Drf_FH3"/>
    <property type="match status" value="1"/>
</dbReference>
<dbReference type="EMBL" id="LIAE01009873">
    <property type="protein sequence ID" value="PAV67891.1"/>
    <property type="molecule type" value="Genomic_DNA"/>
</dbReference>
<dbReference type="GO" id="GO:0030036">
    <property type="term" value="P:actin cytoskeleton organization"/>
    <property type="evidence" value="ECO:0007669"/>
    <property type="project" value="InterPro"/>
</dbReference>
<dbReference type="Proteomes" id="UP000218231">
    <property type="component" value="Unassembled WGS sequence"/>
</dbReference>
<gene>
    <name evidence="4" type="ORF">WR25_24139</name>
</gene>
<protein>
    <recommendedName>
        <fullName evidence="6">FH2 domain-containing protein</fullName>
    </recommendedName>
</protein>
<comment type="caution">
    <text evidence="4">The sequence shown here is derived from an EMBL/GenBank/DDBJ whole genome shotgun (WGS) entry which is preliminary data.</text>
</comment>
<proteinExistence type="predicted"/>
<evidence type="ECO:0000259" key="3">
    <source>
        <dbReference type="PROSITE" id="PS51444"/>
    </source>
</evidence>
<dbReference type="SMART" id="SM01140">
    <property type="entry name" value="Drf_GBD"/>
    <property type="match status" value="1"/>
</dbReference>
<reference evidence="4 5" key="1">
    <citation type="journal article" date="2017" name="Curr. Biol.">
        <title>Genome architecture and evolution of a unichromosomal asexual nematode.</title>
        <authorList>
            <person name="Fradin H."/>
            <person name="Zegar C."/>
            <person name="Gutwein M."/>
            <person name="Lucas J."/>
            <person name="Kovtun M."/>
            <person name="Corcoran D."/>
            <person name="Baugh L.R."/>
            <person name="Kiontke K."/>
            <person name="Gunsalus K."/>
            <person name="Fitch D.H."/>
            <person name="Piano F."/>
        </authorList>
    </citation>
    <scope>NUCLEOTIDE SEQUENCE [LARGE SCALE GENOMIC DNA]</scope>
    <source>
        <strain evidence="4">PF1309</strain>
    </source>
</reference>
<dbReference type="GO" id="GO:0003779">
    <property type="term" value="F:actin binding"/>
    <property type="evidence" value="ECO:0007669"/>
    <property type="project" value="InterPro"/>
</dbReference>
<feature type="region of interest" description="Disordered" evidence="1">
    <location>
        <begin position="454"/>
        <end position="478"/>
    </location>
</feature>
<dbReference type="InterPro" id="IPR011989">
    <property type="entry name" value="ARM-like"/>
</dbReference>
<keyword evidence="5" id="KW-1185">Reference proteome</keyword>
<feature type="domain" description="FH2" evidence="3">
    <location>
        <begin position="514"/>
        <end position="927"/>
    </location>
</feature>
<dbReference type="Gene3D" id="1.10.238.150">
    <property type="entry name" value="Formin, FH3 diaphanous domain"/>
    <property type="match status" value="1"/>
</dbReference>
<dbReference type="Pfam" id="PF06367">
    <property type="entry name" value="Drf_FH3"/>
    <property type="match status" value="1"/>
</dbReference>
<dbReference type="InterPro" id="IPR051425">
    <property type="entry name" value="Formin_Homology"/>
</dbReference>
<evidence type="ECO:0008006" key="6">
    <source>
        <dbReference type="Google" id="ProtNLM"/>
    </source>
</evidence>
<dbReference type="PROSITE" id="PS51232">
    <property type="entry name" value="GBD_FH3"/>
    <property type="match status" value="1"/>
</dbReference>
<dbReference type="STRING" id="2018661.A0A2A2K1U0"/>
<evidence type="ECO:0000259" key="2">
    <source>
        <dbReference type="PROSITE" id="PS51232"/>
    </source>
</evidence>
<dbReference type="PANTHER" id="PTHR45725">
    <property type="entry name" value="FORMIN HOMOLOGY 2 FAMILY MEMBER"/>
    <property type="match status" value="1"/>
</dbReference>
<dbReference type="Pfam" id="PF02181">
    <property type="entry name" value="FH2"/>
    <property type="match status" value="1"/>
</dbReference>
<evidence type="ECO:0000256" key="1">
    <source>
        <dbReference type="SAM" id="MobiDB-lite"/>
    </source>
</evidence>
<dbReference type="OrthoDB" id="1104827at2759"/>
<dbReference type="AlphaFoldDB" id="A0A2A2K1U0"/>
<dbReference type="SUPFAM" id="SSF101447">
    <property type="entry name" value="Formin homology 2 domain (FH2 domain)"/>
    <property type="match status" value="1"/>
</dbReference>
<dbReference type="InterPro" id="IPR015425">
    <property type="entry name" value="FH2_Formin"/>
</dbReference>
<feature type="domain" description="GBD/FH3" evidence="2">
    <location>
        <begin position="1"/>
        <end position="395"/>
    </location>
</feature>
<dbReference type="InterPro" id="IPR010472">
    <property type="entry name" value="FH3_dom"/>
</dbReference>
<dbReference type="Gene3D" id="1.20.58.2220">
    <property type="entry name" value="Formin, FH2 domain"/>
    <property type="match status" value="1"/>
</dbReference>
<dbReference type="GO" id="GO:0030838">
    <property type="term" value="P:positive regulation of actin filament polymerization"/>
    <property type="evidence" value="ECO:0007669"/>
    <property type="project" value="TreeGrafter"/>
</dbReference>
<dbReference type="Pfam" id="PF06371">
    <property type="entry name" value="Drf_GBD"/>
    <property type="match status" value="1"/>
</dbReference>
<dbReference type="InterPro" id="IPR014768">
    <property type="entry name" value="GBD/FH3_dom"/>
</dbReference>
<dbReference type="PANTHER" id="PTHR45725:SF1">
    <property type="entry name" value="DISHEVELLED ASSOCIATED ACTIVATOR OF MORPHOGENESIS, ISOFORM D"/>
    <property type="match status" value="1"/>
</dbReference>
<dbReference type="GO" id="GO:0031267">
    <property type="term" value="F:small GTPase binding"/>
    <property type="evidence" value="ECO:0007669"/>
    <property type="project" value="InterPro"/>
</dbReference>
<dbReference type="InterPro" id="IPR042201">
    <property type="entry name" value="FH2_Formin_sf"/>
</dbReference>
<dbReference type="SMART" id="SM00498">
    <property type="entry name" value="FH2"/>
    <property type="match status" value="1"/>
</dbReference>
<dbReference type="PROSITE" id="PS51444">
    <property type="entry name" value="FH2"/>
    <property type="match status" value="1"/>
</dbReference>
<accession>A0A2A2K1U0</accession>
<dbReference type="InterPro" id="IPR016024">
    <property type="entry name" value="ARM-type_fold"/>
</dbReference>